<evidence type="ECO:0000313" key="2">
    <source>
        <dbReference type="Proteomes" id="UP000295793"/>
    </source>
</evidence>
<dbReference type="EMBL" id="SLZR01000005">
    <property type="protein sequence ID" value="TCS41661.1"/>
    <property type="molecule type" value="Genomic_DNA"/>
</dbReference>
<keyword evidence="2" id="KW-1185">Reference proteome</keyword>
<protein>
    <submittedName>
        <fullName evidence="1">Uncharacterized protein</fullName>
    </submittedName>
</protein>
<proteinExistence type="predicted"/>
<dbReference type="Proteomes" id="UP000295793">
    <property type="component" value="Unassembled WGS sequence"/>
</dbReference>
<gene>
    <name evidence="1" type="ORF">BCF53_10588</name>
</gene>
<name>A0A4R3I8K2_9GAMM</name>
<organism evidence="1 2">
    <name type="scientific">Reinekea marinisedimentorum</name>
    <dbReference type="NCBI Taxonomy" id="230495"/>
    <lineage>
        <taxon>Bacteria</taxon>
        <taxon>Pseudomonadati</taxon>
        <taxon>Pseudomonadota</taxon>
        <taxon>Gammaproteobacteria</taxon>
        <taxon>Oceanospirillales</taxon>
        <taxon>Saccharospirillaceae</taxon>
        <taxon>Reinekea</taxon>
    </lineage>
</organism>
<sequence length="44" mass="5175">MESVFTYCSGAIIDYSELKHKQSYYEYSINTFFCSGADVLMFER</sequence>
<reference evidence="1 2" key="1">
    <citation type="submission" date="2019-03" db="EMBL/GenBank/DDBJ databases">
        <title>Genomic Encyclopedia of Archaeal and Bacterial Type Strains, Phase II (KMG-II): from individual species to whole genera.</title>
        <authorList>
            <person name="Goeker M."/>
        </authorList>
    </citation>
    <scope>NUCLEOTIDE SEQUENCE [LARGE SCALE GENOMIC DNA]</scope>
    <source>
        <strain evidence="1 2">DSM 15388</strain>
    </source>
</reference>
<evidence type="ECO:0000313" key="1">
    <source>
        <dbReference type="EMBL" id="TCS41661.1"/>
    </source>
</evidence>
<accession>A0A4R3I8K2</accession>
<dbReference type="AlphaFoldDB" id="A0A4R3I8K2"/>
<comment type="caution">
    <text evidence="1">The sequence shown here is derived from an EMBL/GenBank/DDBJ whole genome shotgun (WGS) entry which is preliminary data.</text>
</comment>